<evidence type="ECO:0000313" key="3">
    <source>
        <dbReference type="EMBL" id="MTJ04432.1"/>
    </source>
</evidence>
<dbReference type="Proteomes" id="UP000483078">
    <property type="component" value="Unassembled WGS sequence"/>
</dbReference>
<feature type="chain" id="PRO_5028809637" description="Ferrochelatase" evidence="2">
    <location>
        <begin position="22"/>
        <end position="72"/>
    </location>
</feature>
<keyword evidence="1" id="KW-1133">Transmembrane helix</keyword>
<comment type="caution">
    <text evidence="3">The sequence shown here is derived from an EMBL/GenBank/DDBJ whole genome shotgun (WGS) entry which is preliminary data.</text>
</comment>
<proteinExistence type="predicted"/>
<evidence type="ECO:0000256" key="1">
    <source>
        <dbReference type="SAM" id="Phobius"/>
    </source>
</evidence>
<feature type="transmembrane region" description="Helical" evidence="1">
    <location>
        <begin position="45"/>
        <end position="70"/>
    </location>
</feature>
<name>A0A7C9HIS6_9RHOB</name>
<evidence type="ECO:0000256" key="2">
    <source>
        <dbReference type="SAM" id="SignalP"/>
    </source>
</evidence>
<organism evidence="3 4">
    <name type="scientific">Sediminimonas qiaohouensis</name>
    <dbReference type="NCBI Taxonomy" id="552061"/>
    <lineage>
        <taxon>Bacteria</taxon>
        <taxon>Pseudomonadati</taxon>
        <taxon>Pseudomonadota</taxon>
        <taxon>Alphaproteobacteria</taxon>
        <taxon>Rhodobacterales</taxon>
        <taxon>Roseobacteraceae</taxon>
        <taxon>Sediminimonas</taxon>
    </lineage>
</organism>
<evidence type="ECO:0008006" key="5">
    <source>
        <dbReference type="Google" id="ProtNLM"/>
    </source>
</evidence>
<keyword evidence="1" id="KW-0472">Membrane</keyword>
<dbReference type="RefSeq" id="WP_273249076.1">
    <property type="nucleotide sequence ID" value="NZ_VENJ01000007.1"/>
</dbReference>
<dbReference type="AlphaFoldDB" id="A0A7C9HIS6"/>
<feature type="signal peptide" evidence="2">
    <location>
        <begin position="1"/>
        <end position="21"/>
    </location>
</feature>
<accession>A0A7C9HIS6</accession>
<protein>
    <recommendedName>
        <fullName evidence="5">Ferrochelatase</fullName>
    </recommendedName>
</protein>
<keyword evidence="1" id="KW-0812">Transmembrane</keyword>
<keyword evidence="2" id="KW-0732">Signal</keyword>
<dbReference type="EMBL" id="VENJ01000007">
    <property type="protein sequence ID" value="MTJ04432.1"/>
    <property type="molecule type" value="Genomic_DNA"/>
</dbReference>
<sequence>MKKFLLAAYLSAASLAPAAQAGEQATMTPDIITQDANAASAPDSGIVIGVLLISIIAILARSSGGGMYMLER</sequence>
<evidence type="ECO:0000313" key="4">
    <source>
        <dbReference type="Proteomes" id="UP000483078"/>
    </source>
</evidence>
<reference evidence="3 4" key="1">
    <citation type="submission" date="2019-06" db="EMBL/GenBank/DDBJ databases">
        <title>Enrichment of Autotrophic Halophilic Microorganisms from Red Sea Brine Pool Using Microbial Electrosynthesis System.</title>
        <authorList>
            <person name="Alqahtani M.F."/>
            <person name="Bajracharya S."/>
            <person name="Katuri K.P."/>
            <person name="Ali M."/>
            <person name="Saikaly P.E."/>
        </authorList>
    </citation>
    <scope>NUCLEOTIDE SEQUENCE [LARGE SCALE GENOMIC DNA]</scope>
    <source>
        <strain evidence="3">MES6</strain>
    </source>
</reference>
<gene>
    <name evidence="3" type="ORF">FH759_07035</name>
</gene>